<evidence type="ECO:0000313" key="3">
    <source>
        <dbReference type="Proteomes" id="UP000629371"/>
    </source>
</evidence>
<accession>A0ABS1N1Z7</accession>
<feature type="transmembrane region" description="Helical" evidence="1">
    <location>
        <begin position="27"/>
        <end position="49"/>
    </location>
</feature>
<name>A0ABS1N1Z7_9ACTN</name>
<reference evidence="2 3" key="1">
    <citation type="submission" date="2021-01" db="EMBL/GenBank/DDBJ databases">
        <title>WGS of actinomycetes isolated from Thailand.</title>
        <authorList>
            <person name="Thawai C."/>
        </authorList>
    </citation>
    <scope>NUCLEOTIDE SEQUENCE [LARGE SCALE GENOMIC DNA]</scope>
    <source>
        <strain evidence="2 3">CH9-7</strain>
    </source>
</reference>
<comment type="caution">
    <text evidence="2">The sequence shown here is derived from an EMBL/GenBank/DDBJ whole genome shotgun (WGS) entry which is preliminary data.</text>
</comment>
<keyword evidence="3" id="KW-1185">Reference proteome</keyword>
<protein>
    <recommendedName>
        <fullName evidence="4">TIGR02234 family membrane protein</fullName>
    </recommendedName>
</protein>
<dbReference type="EMBL" id="JAERRI010000024">
    <property type="protein sequence ID" value="MBL1093926.1"/>
    <property type="molecule type" value="Genomic_DNA"/>
</dbReference>
<dbReference type="RefSeq" id="WP_201810068.1">
    <property type="nucleotide sequence ID" value="NZ_JAERRI010000024.1"/>
</dbReference>
<gene>
    <name evidence="2" type="ORF">JK360_32190</name>
</gene>
<organism evidence="2 3">
    <name type="scientific">Streptomyces siderophoricus</name>
    <dbReference type="NCBI Taxonomy" id="2802281"/>
    <lineage>
        <taxon>Bacteria</taxon>
        <taxon>Bacillati</taxon>
        <taxon>Actinomycetota</taxon>
        <taxon>Actinomycetes</taxon>
        <taxon>Kitasatosporales</taxon>
        <taxon>Streptomycetaceae</taxon>
        <taxon>Streptomyces</taxon>
    </lineage>
</organism>
<sequence length="51" mass="5237">MGRRDAQASTLRIVEEAWESGDGRLRLIVVVGAVTCAALTLGGGAWVVAPG</sequence>
<dbReference type="Proteomes" id="UP000629371">
    <property type="component" value="Unassembled WGS sequence"/>
</dbReference>
<proteinExistence type="predicted"/>
<evidence type="ECO:0000256" key="1">
    <source>
        <dbReference type="SAM" id="Phobius"/>
    </source>
</evidence>
<evidence type="ECO:0008006" key="4">
    <source>
        <dbReference type="Google" id="ProtNLM"/>
    </source>
</evidence>
<evidence type="ECO:0000313" key="2">
    <source>
        <dbReference type="EMBL" id="MBL1093926.1"/>
    </source>
</evidence>
<keyword evidence="1" id="KW-0812">Transmembrane</keyword>
<keyword evidence="1" id="KW-1133">Transmembrane helix</keyword>
<keyword evidence="1" id="KW-0472">Membrane</keyword>